<keyword evidence="3" id="KW-1185">Reference proteome</keyword>
<comment type="caution">
    <text evidence="2">The sequence shown here is derived from an EMBL/GenBank/DDBJ whole genome shotgun (WGS) entry which is preliminary data.</text>
</comment>
<sequence length="394" mass="46125">MYPMITEKEKKSINKALNQICSHRIFLNSPTHILLLKYLVKKTINEEEINEVTIGSNLYGIDYSENKRNSTVRSYMYKLRKKLTEYYKETEGNEDIIFEIIKGQYNLSFLSVDEYYKSKPNYSKSVKIPTKYIKLAFVFLIITIASLLVIQKYLKKPSFIWEDYFRKGAKNLLVLSDQFIVYEKLTDGKTYGVSYPEINNYNDFIKYTKAHTDKELSTTDYTLMSKMAPYTTKALSYWFCSNDSDFQLELESKLKYKDIQNHNILFIGQYKTMNLSKSLFLKKSKIFATFNDGFKYTKDGIEKIYNTEFSANEKVEYAMVSYTSLNPNKSALYFVSNNDIGVMATVRKFTNKKWLATFKSELQGKSQHFNALFRVSGLQRTDISCELIKLEIVN</sequence>
<evidence type="ECO:0000313" key="3">
    <source>
        <dbReference type="Proteomes" id="UP000269412"/>
    </source>
</evidence>
<organism evidence="2 3">
    <name type="scientific">Maribacter vaceletii</name>
    <dbReference type="NCBI Taxonomy" id="1206816"/>
    <lineage>
        <taxon>Bacteria</taxon>
        <taxon>Pseudomonadati</taxon>
        <taxon>Bacteroidota</taxon>
        <taxon>Flavobacteriia</taxon>
        <taxon>Flavobacteriales</taxon>
        <taxon>Flavobacteriaceae</taxon>
        <taxon>Maribacter</taxon>
    </lineage>
</organism>
<feature type="transmembrane region" description="Helical" evidence="1">
    <location>
        <begin position="132"/>
        <end position="150"/>
    </location>
</feature>
<accession>A0A495DU04</accession>
<reference evidence="2 3" key="1">
    <citation type="submission" date="2018-10" db="EMBL/GenBank/DDBJ databases">
        <title>Genomic Encyclopedia of Archaeal and Bacterial Type Strains, Phase II (KMG-II): from individual species to whole genera.</title>
        <authorList>
            <person name="Goeker M."/>
        </authorList>
    </citation>
    <scope>NUCLEOTIDE SEQUENCE [LARGE SCALE GENOMIC DNA]</scope>
    <source>
        <strain evidence="2 3">DSM 25230</strain>
    </source>
</reference>
<dbReference type="EMBL" id="RBIQ01000010">
    <property type="protein sequence ID" value="RKR08092.1"/>
    <property type="molecule type" value="Genomic_DNA"/>
</dbReference>
<keyword evidence="1" id="KW-0472">Membrane</keyword>
<evidence type="ECO:0000313" key="2">
    <source>
        <dbReference type="EMBL" id="RKR08092.1"/>
    </source>
</evidence>
<gene>
    <name evidence="2" type="ORF">CLV91_2862</name>
</gene>
<dbReference type="AlphaFoldDB" id="A0A495DU04"/>
<keyword evidence="1" id="KW-1133">Transmembrane helix</keyword>
<keyword evidence="1" id="KW-0812">Transmembrane</keyword>
<name>A0A495DU04_9FLAO</name>
<dbReference type="Proteomes" id="UP000269412">
    <property type="component" value="Unassembled WGS sequence"/>
</dbReference>
<evidence type="ECO:0000256" key="1">
    <source>
        <dbReference type="SAM" id="Phobius"/>
    </source>
</evidence>
<protein>
    <submittedName>
        <fullName evidence="2">Uncharacterized protein</fullName>
    </submittedName>
</protein>
<proteinExistence type="predicted"/>